<dbReference type="OrthoDB" id="288942at2759"/>
<feature type="region of interest" description="Disordered" evidence="1">
    <location>
        <begin position="47"/>
        <end position="115"/>
    </location>
</feature>
<accession>A0A423WT20</accession>
<dbReference type="AlphaFoldDB" id="A0A423WT20"/>
<dbReference type="InParanoid" id="A0A423WT20"/>
<reference evidence="2 3" key="1">
    <citation type="submission" date="2015-09" db="EMBL/GenBank/DDBJ databases">
        <title>Host preference determinants of Valsa canker pathogens revealed by comparative genomics.</title>
        <authorList>
            <person name="Yin Z."/>
            <person name="Huang L."/>
        </authorList>
    </citation>
    <scope>NUCLEOTIDE SEQUENCE [LARGE SCALE GENOMIC DNA]</scope>
    <source>
        <strain evidence="2 3">SXYLt</strain>
    </source>
</reference>
<comment type="caution">
    <text evidence="2">The sequence shown here is derived from an EMBL/GenBank/DDBJ whole genome shotgun (WGS) entry which is preliminary data.</text>
</comment>
<dbReference type="EMBL" id="LKEB01000041">
    <property type="protein sequence ID" value="ROW06656.1"/>
    <property type="molecule type" value="Genomic_DNA"/>
</dbReference>
<evidence type="ECO:0000256" key="1">
    <source>
        <dbReference type="SAM" id="MobiDB-lite"/>
    </source>
</evidence>
<organism evidence="2 3">
    <name type="scientific">Cytospora leucostoma</name>
    <dbReference type="NCBI Taxonomy" id="1230097"/>
    <lineage>
        <taxon>Eukaryota</taxon>
        <taxon>Fungi</taxon>
        <taxon>Dikarya</taxon>
        <taxon>Ascomycota</taxon>
        <taxon>Pezizomycotina</taxon>
        <taxon>Sordariomycetes</taxon>
        <taxon>Sordariomycetidae</taxon>
        <taxon>Diaporthales</taxon>
        <taxon>Cytosporaceae</taxon>
        <taxon>Cytospora</taxon>
    </lineage>
</organism>
<dbReference type="Proteomes" id="UP000285146">
    <property type="component" value="Unassembled WGS sequence"/>
</dbReference>
<protein>
    <submittedName>
        <fullName evidence="2">Uncharacterized protein</fullName>
    </submittedName>
</protein>
<evidence type="ECO:0000313" key="2">
    <source>
        <dbReference type="EMBL" id="ROW06656.1"/>
    </source>
</evidence>
<evidence type="ECO:0000313" key="3">
    <source>
        <dbReference type="Proteomes" id="UP000285146"/>
    </source>
</evidence>
<keyword evidence="3" id="KW-1185">Reference proteome</keyword>
<sequence>MESRLKAWGPADVDNQGSCLFYNGRIPREITDLIFEFALYPDALKTRSTTPYPKPGEDGPGEVGPGHDFEVRHDHEPSREEPAPESAAQDAEAEAKATGQPAAVGSTATGNPADVDASLATQVEDFDNRMVRDADRGFDWFRPDYTGKKDFPGIGLLLTCRRVYLDTYELLQRAREVSIFEGRVPPERFRADSGSGIYAWTRSLGGRYRDQLPQIRSVHLFAQLYRLEYVMRCVEPSRTAKAAADPVGRPLLVSKLSQGLPPAEPVWRTLHNLEHFHLTFRRTDWWTWEGNDALSFNPYRHSASPSVHQMREDMHMTMVEGRLPPTEGSTALIKLCQAMRNLKTLRISFETSEDKKEEMEEIVAWAKTWRFDVMSWRHWVGERENERAACLVAEDKPAEKMSWRGFPHHWSDQCTACASPYPRSGCKYCLEKQRLLQQDKGPRLLMWTVTWRPEPVGVNEPGNAQGATGSQQ</sequence>
<gene>
    <name evidence="2" type="ORF">VPNG_06760</name>
</gene>
<dbReference type="STRING" id="1230097.A0A423WT20"/>
<name>A0A423WT20_9PEZI</name>
<proteinExistence type="predicted"/>
<feature type="compositionally biased region" description="Basic and acidic residues" evidence="1">
    <location>
        <begin position="65"/>
        <end position="82"/>
    </location>
</feature>